<dbReference type="GO" id="GO:0008270">
    <property type="term" value="F:zinc ion binding"/>
    <property type="evidence" value="ECO:0007669"/>
    <property type="project" value="UniProtKB-KW"/>
</dbReference>
<organism evidence="4 5">
    <name type="scientific">Merluccius polli</name>
    <name type="common">Benguela hake</name>
    <name type="synonym">Merluccius cadenati</name>
    <dbReference type="NCBI Taxonomy" id="89951"/>
    <lineage>
        <taxon>Eukaryota</taxon>
        <taxon>Metazoa</taxon>
        <taxon>Chordata</taxon>
        <taxon>Craniata</taxon>
        <taxon>Vertebrata</taxon>
        <taxon>Euteleostomi</taxon>
        <taxon>Actinopterygii</taxon>
        <taxon>Neopterygii</taxon>
        <taxon>Teleostei</taxon>
        <taxon>Neoteleostei</taxon>
        <taxon>Acanthomorphata</taxon>
        <taxon>Zeiogadaria</taxon>
        <taxon>Gadariae</taxon>
        <taxon>Gadiformes</taxon>
        <taxon>Gadoidei</taxon>
        <taxon>Merlucciidae</taxon>
        <taxon>Merluccius</taxon>
    </lineage>
</organism>
<dbReference type="PROSITE" id="PS00028">
    <property type="entry name" value="ZINC_FINGER_C2H2_1"/>
    <property type="match status" value="1"/>
</dbReference>
<proteinExistence type="predicted"/>
<feature type="compositionally biased region" description="Polar residues" evidence="2">
    <location>
        <begin position="644"/>
        <end position="668"/>
    </location>
</feature>
<feature type="region of interest" description="Disordered" evidence="2">
    <location>
        <begin position="331"/>
        <end position="350"/>
    </location>
</feature>
<evidence type="ECO:0000256" key="2">
    <source>
        <dbReference type="SAM" id="MobiDB-lite"/>
    </source>
</evidence>
<keyword evidence="1" id="KW-0479">Metal-binding</keyword>
<dbReference type="AlphaFoldDB" id="A0AA47NQW1"/>
<keyword evidence="1" id="KW-0863">Zinc-finger</keyword>
<keyword evidence="5" id="KW-1185">Reference proteome</keyword>
<dbReference type="SMART" id="SM00355">
    <property type="entry name" value="ZnF_C2H2"/>
    <property type="match status" value="3"/>
</dbReference>
<feature type="compositionally biased region" description="Polar residues" evidence="2">
    <location>
        <begin position="337"/>
        <end position="346"/>
    </location>
</feature>
<protein>
    <submittedName>
        <fullName evidence="4">Zinc finger protein 518B</fullName>
    </submittedName>
</protein>
<accession>A0AA47NQW1</accession>
<keyword evidence="1" id="KW-0862">Zinc</keyword>
<comment type="caution">
    <text evidence="4">The sequence shown here is derived from an EMBL/GenBank/DDBJ whole genome shotgun (WGS) entry which is preliminary data.</text>
</comment>
<evidence type="ECO:0000259" key="3">
    <source>
        <dbReference type="PROSITE" id="PS50157"/>
    </source>
</evidence>
<feature type="compositionally biased region" description="Basic and acidic residues" evidence="2">
    <location>
        <begin position="628"/>
        <end position="643"/>
    </location>
</feature>
<dbReference type="Gene3D" id="3.30.160.60">
    <property type="entry name" value="Classic Zinc Finger"/>
    <property type="match status" value="1"/>
</dbReference>
<dbReference type="EMBL" id="JAOPHQ010005757">
    <property type="protein sequence ID" value="KAK0134013.1"/>
    <property type="molecule type" value="Genomic_DNA"/>
</dbReference>
<sequence>MNHVKHHNVPASLMRRPDCLGLNGLLAPPKVLYCDKCVFSSTQTEDFENHMREHLTRFYCFYCNQVSYSKKELEVHLLQHKYPFRCRYCGQGYMRRAPLLNHIERFHGKDVGPEINNAQTAAVAPGGVQRTNVPTVKVRIPVPVARNDHANKSRQRRRTVDLNVPKVSPELISPVKNSVQHNMALTVPLPEEVSIPAGCMVELIEVKTVNGTKELKLRLVSQQEKKSVLDDTVLQHAASVNPLSSTLNQRNLLNLEKAGKRSVNGKTHAARSVSVEGPATFQTVVDKPDINAFCRGMFDPKRTLQESMIRNVEIPYALPTKVPRITNYPSRQGMAGPTTQGETLKPQTDHPAPVITGKTVKKFPSAANQASIGVLPSCKTPQGENHLAVVRPGLPAKLQVAVKEEPNDVGNKTTATPEIKEEPLKRSNPTGLNATSPPISSCVSTTAHASTMAAALSTCKRKNLAVDSTILMTMLKRPGSTLIDPVSTKQTKMEDCLSLQKSSIWSESGTGCHKPFEPFPIISSVFSLSQQQDEVQSSIQPLVKALRVIVMRKDSPLAQASTDHTETTGVFTQPKEEVLTAFSRTQEDKKDNAVGIKGLLNQGSCDVVKSQPSEKFSQQTQTQAQKYCIKEETSSTPAKDSHQKSPAPSTQLESLTAQPQSCINNTLSDPPVDSDGQSQMPQSAFKKDDGSSKFLTVSLERIHMNLWKPRKRGPKLSKTKTPPPTRGLCQEAFLYPAPLKVGQPVIRPGPNQPVVVLNHPKPTVPKRTDVDHFAEPQVSSEVLPKCQILKMRLSKVMGEKYEVIGCTVGFCS</sequence>
<gene>
    <name evidence="4" type="primary">ZNF518B</name>
    <name evidence="4" type="ORF">N1851_030436</name>
</gene>
<dbReference type="InterPro" id="IPR013087">
    <property type="entry name" value="Znf_C2H2_type"/>
</dbReference>
<evidence type="ECO:0000256" key="1">
    <source>
        <dbReference type="PROSITE-ProRule" id="PRU00042"/>
    </source>
</evidence>
<dbReference type="Proteomes" id="UP001174136">
    <property type="component" value="Unassembled WGS sequence"/>
</dbReference>
<name>A0AA47NQW1_MERPO</name>
<dbReference type="PROSITE" id="PS50157">
    <property type="entry name" value="ZINC_FINGER_C2H2_2"/>
    <property type="match status" value="1"/>
</dbReference>
<evidence type="ECO:0000313" key="5">
    <source>
        <dbReference type="Proteomes" id="UP001174136"/>
    </source>
</evidence>
<feature type="region of interest" description="Disordered" evidence="2">
    <location>
        <begin position="627"/>
        <end position="689"/>
    </location>
</feature>
<reference evidence="4" key="1">
    <citation type="journal article" date="2023" name="Front. Mar. Sci.">
        <title>A new Merluccius polli reference genome to investigate the effects of global change in West African waters.</title>
        <authorList>
            <person name="Mateo J.L."/>
            <person name="Blanco-Fernandez C."/>
            <person name="Garcia-Vazquez E."/>
            <person name="Machado-Schiaffino G."/>
        </authorList>
    </citation>
    <scope>NUCLEOTIDE SEQUENCE</scope>
    <source>
        <strain evidence="4">C29</strain>
        <tissue evidence="4">Fin</tissue>
    </source>
</reference>
<evidence type="ECO:0000313" key="4">
    <source>
        <dbReference type="EMBL" id="KAK0134013.1"/>
    </source>
</evidence>
<feature type="domain" description="C2H2-type" evidence="3">
    <location>
        <begin position="84"/>
        <end position="112"/>
    </location>
</feature>